<evidence type="ECO:0000313" key="2">
    <source>
        <dbReference type="Proteomes" id="UP000887565"/>
    </source>
</evidence>
<reference evidence="3" key="1">
    <citation type="submission" date="2022-11" db="UniProtKB">
        <authorList>
            <consortium name="WormBaseParasite"/>
        </authorList>
    </citation>
    <scope>IDENTIFICATION</scope>
</reference>
<dbReference type="AlphaFoldDB" id="A0A915HU20"/>
<feature type="signal peptide" evidence="1">
    <location>
        <begin position="1"/>
        <end position="17"/>
    </location>
</feature>
<dbReference type="Proteomes" id="UP000887565">
    <property type="component" value="Unplaced"/>
</dbReference>
<evidence type="ECO:0000256" key="1">
    <source>
        <dbReference type="SAM" id="SignalP"/>
    </source>
</evidence>
<sequence>MSAVLFIYLTLMSLLSGSTTMAQCTRDEAFIFDSSNDLLDIIHDQILPTDQFEQGLKFYNSTIKNTVNEISDSGLMFNVTKDDISQRINDLYDQQKIIEETKQSTLSMINNPSSGSDYPPTSATDHEFFLAMPLGPTSQNLTFAYSILKFVPKQGQNLQLNGDDLKKLEMYTKTKAILNFEEKNAQVIGRIREGKQKCSATLQEWYDQCKLQIPKT</sequence>
<dbReference type="WBParaSite" id="nRc.2.0.1.t05393-RA">
    <property type="protein sequence ID" value="nRc.2.0.1.t05393-RA"/>
    <property type="gene ID" value="nRc.2.0.1.g05393"/>
</dbReference>
<protein>
    <submittedName>
        <fullName evidence="3">Uncharacterized protein</fullName>
    </submittedName>
</protein>
<keyword evidence="1" id="KW-0732">Signal</keyword>
<keyword evidence="2" id="KW-1185">Reference proteome</keyword>
<accession>A0A915HU20</accession>
<organism evidence="2 3">
    <name type="scientific">Romanomermis culicivorax</name>
    <name type="common">Nematode worm</name>
    <dbReference type="NCBI Taxonomy" id="13658"/>
    <lineage>
        <taxon>Eukaryota</taxon>
        <taxon>Metazoa</taxon>
        <taxon>Ecdysozoa</taxon>
        <taxon>Nematoda</taxon>
        <taxon>Enoplea</taxon>
        <taxon>Dorylaimia</taxon>
        <taxon>Mermithida</taxon>
        <taxon>Mermithoidea</taxon>
        <taxon>Mermithidae</taxon>
        <taxon>Romanomermis</taxon>
    </lineage>
</organism>
<evidence type="ECO:0000313" key="3">
    <source>
        <dbReference type="WBParaSite" id="nRc.2.0.1.t05393-RA"/>
    </source>
</evidence>
<name>A0A915HU20_ROMCU</name>
<proteinExistence type="predicted"/>
<feature type="chain" id="PRO_5036742755" evidence="1">
    <location>
        <begin position="18"/>
        <end position="216"/>
    </location>
</feature>